<evidence type="ECO:0000313" key="3">
    <source>
        <dbReference type="Proteomes" id="UP001152759"/>
    </source>
</evidence>
<protein>
    <recommendedName>
        <fullName evidence="4">Pre-C2HC domain-containing protein</fullName>
    </recommendedName>
</protein>
<dbReference type="EMBL" id="OU963870">
    <property type="protein sequence ID" value="CAH0395976.1"/>
    <property type="molecule type" value="Genomic_DNA"/>
</dbReference>
<reference evidence="2" key="1">
    <citation type="submission" date="2021-12" db="EMBL/GenBank/DDBJ databases">
        <authorList>
            <person name="King R."/>
        </authorList>
    </citation>
    <scope>NUCLEOTIDE SEQUENCE</scope>
</reference>
<feature type="region of interest" description="Disordered" evidence="1">
    <location>
        <begin position="451"/>
        <end position="480"/>
    </location>
</feature>
<dbReference type="Proteomes" id="UP001152759">
    <property type="component" value="Chromosome 9"/>
</dbReference>
<proteinExistence type="predicted"/>
<evidence type="ECO:0000256" key="1">
    <source>
        <dbReference type="SAM" id="MobiDB-lite"/>
    </source>
</evidence>
<feature type="compositionally biased region" description="Basic and acidic residues" evidence="1">
    <location>
        <begin position="132"/>
        <end position="149"/>
    </location>
</feature>
<accession>A0A9P0FAX6</accession>
<dbReference type="AlphaFoldDB" id="A0A9P0FAX6"/>
<name>A0A9P0FAX6_BEMTA</name>
<organism evidence="2 3">
    <name type="scientific">Bemisia tabaci</name>
    <name type="common">Sweetpotato whitefly</name>
    <name type="synonym">Aleurodes tabaci</name>
    <dbReference type="NCBI Taxonomy" id="7038"/>
    <lineage>
        <taxon>Eukaryota</taxon>
        <taxon>Metazoa</taxon>
        <taxon>Ecdysozoa</taxon>
        <taxon>Arthropoda</taxon>
        <taxon>Hexapoda</taxon>
        <taxon>Insecta</taxon>
        <taxon>Pterygota</taxon>
        <taxon>Neoptera</taxon>
        <taxon>Paraneoptera</taxon>
        <taxon>Hemiptera</taxon>
        <taxon>Sternorrhyncha</taxon>
        <taxon>Aleyrodoidea</taxon>
        <taxon>Aleyrodidae</taxon>
        <taxon>Aleyrodinae</taxon>
        <taxon>Bemisia</taxon>
    </lineage>
</organism>
<evidence type="ECO:0000313" key="2">
    <source>
        <dbReference type="EMBL" id="CAH0395976.1"/>
    </source>
</evidence>
<sequence length="528" mass="62714">MDFNVLEDNTDEVLSNFRIIINERMEDTIKYLVDKGEDSTSIGNFVTKFFKKFETLGRIMSEKEVEFFHESFQEELEEMSIDQQLQRMEELMQASTSGARPKKTKRKTSIEEPPQNSVNITNEPKPKINKKSAIERPLQEREELNKDRELPIKPKLMEKTKEKLPNTDAKGTKRDFYKLEEDLTKEKTKLEEDKDLDTVQEINNKTQKKEIRPPPIFIKETNLEKIKIHLLALNISEKEVILKTVSRSKTKLMIKSEELYKQFLAYLNLKEIEYYTFQNFHGKIAKRLIKGLPVNYDKDRLKKELDMLEFIEIKNVTQISHRITNAPLPLFRIDFRWYNKIWEKLEKIQKIDNYDVTFEAMDISLMEIPICKNCLNYGHTKRYCKLKITCIICNGHHFSDKCTLVEKARLENTPIRPKCLHCGEAHFSTWKGCNFYKKMRKQKIDYYKKQNELNTDKNKQTKTDKRGSEANESNKDDEIKRLRNQIQTMETEHRNERLQFMEEINSLKKEIQEIKSCLHLVSQSKVSP</sequence>
<evidence type="ECO:0008006" key="4">
    <source>
        <dbReference type="Google" id="ProtNLM"/>
    </source>
</evidence>
<gene>
    <name evidence="2" type="ORF">BEMITA_LOCUS14096</name>
</gene>
<feature type="region of interest" description="Disordered" evidence="1">
    <location>
        <begin position="93"/>
        <end position="149"/>
    </location>
</feature>
<keyword evidence="3" id="KW-1185">Reference proteome</keyword>